<proteinExistence type="inferred from homology"/>
<keyword evidence="4" id="KW-0560">Oxidoreductase</keyword>
<dbReference type="PANTHER" id="PTHR13887:SF14">
    <property type="entry name" value="DISULFIDE BOND FORMATION PROTEIN D"/>
    <property type="match status" value="1"/>
</dbReference>
<dbReference type="PROSITE" id="PS51318">
    <property type="entry name" value="TAT"/>
    <property type="match status" value="1"/>
</dbReference>
<accession>A0A1M7TRJ5</accession>
<dbReference type="AlphaFoldDB" id="A0A1M7TRJ5"/>
<dbReference type="EMBL" id="FRDL01000009">
    <property type="protein sequence ID" value="SHN73352.1"/>
    <property type="molecule type" value="Genomic_DNA"/>
</dbReference>
<organism evidence="9 10">
    <name type="scientific">Oceanicella actignis</name>
    <dbReference type="NCBI Taxonomy" id="1189325"/>
    <lineage>
        <taxon>Bacteria</taxon>
        <taxon>Pseudomonadati</taxon>
        <taxon>Pseudomonadota</taxon>
        <taxon>Alphaproteobacteria</taxon>
        <taxon>Rhodobacterales</taxon>
        <taxon>Paracoccaceae</taxon>
        <taxon>Oceanicella</taxon>
    </lineage>
</organism>
<dbReference type="PROSITE" id="PS51352">
    <property type="entry name" value="THIOREDOXIN_2"/>
    <property type="match status" value="1"/>
</dbReference>
<dbReference type="Proteomes" id="UP000184066">
    <property type="component" value="Unassembled WGS sequence"/>
</dbReference>
<dbReference type="OrthoDB" id="8478320at2"/>
<dbReference type="STRING" id="1189325.SAMN04488119_10997"/>
<comment type="similarity">
    <text evidence="2">Belongs to the thioredoxin family. DsbA subfamily.</text>
</comment>
<dbReference type="Pfam" id="PF13462">
    <property type="entry name" value="Thioredoxin_4"/>
    <property type="match status" value="1"/>
</dbReference>
<evidence type="ECO:0000256" key="7">
    <source>
        <dbReference type="SAM" id="SignalP"/>
    </source>
</evidence>
<evidence type="ECO:0000256" key="3">
    <source>
        <dbReference type="ARBA" id="ARBA00022729"/>
    </source>
</evidence>
<sequence>MSFDTAMTRRGALRLSLGVLAAAPLMTAAGARAEQSAPEFVLGEQVMGDPDAPVTVIEYASLTCPHCRRFHETVFPRLKREYIDTGKVRLIYREVYFDRLGLWGGMLARCGGKDRYFGFIDALLRGQENWTRADDVMAEFKKIGRLGGLTDEQVEACLRDEDKARALVEMYQGYRDDPRLTGTPTLIVGEEKVEQPSFERLSAAIDKALAG</sequence>
<dbReference type="InterPro" id="IPR013766">
    <property type="entry name" value="Thioredoxin_domain"/>
</dbReference>
<dbReference type="Gene3D" id="3.40.30.10">
    <property type="entry name" value="Glutaredoxin"/>
    <property type="match status" value="1"/>
</dbReference>
<evidence type="ECO:0000313" key="10">
    <source>
        <dbReference type="Proteomes" id="UP000184066"/>
    </source>
</evidence>
<evidence type="ECO:0000256" key="5">
    <source>
        <dbReference type="ARBA" id="ARBA00023157"/>
    </source>
</evidence>
<dbReference type="RefSeq" id="WP_091764261.1">
    <property type="nucleotide sequence ID" value="NZ_FOHL01000009.1"/>
</dbReference>
<dbReference type="SUPFAM" id="SSF52833">
    <property type="entry name" value="Thioredoxin-like"/>
    <property type="match status" value="1"/>
</dbReference>
<feature type="domain" description="Thioredoxin" evidence="8">
    <location>
        <begin position="31"/>
        <end position="210"/>
    </location>
</feature>
<keyword evidence="3 7" id="KW-0732">Signal</keyword>
<evidence type="ECO:0000256" key="4">
    <source>
        <dbReference type="ARBA" id="ARBA00023002"/>
    </source>
</evidence>
<feature type="signal peptide" evidence="7">
    <location>
        <begin position="1"/>
        <end position="33"/>
    </location>
</feature>
<evidence type="ECO:0000259" key="8">
    <source>
        <dbReference type="PROSITE" id="PS51352"/>
    </source>
</evidence>
<dbReference type="PANTHER" id="PTHR13887">
    <property type="entry name" value="GLUTATHIONE S-TRANSFERASE KAPPA"/>
    <property type="match status" value="1"/>
</dbReference>
<keyword evidence="5" id="KW-1015">Disulfide bond</keyword>
<dbReference type="InterPro" id="IPR012336">
    <property type="entry name" value="Thioredoxin-like_fold"/>
</dbReference>
<keyword evidence="10" id="KW-1185">Reference proteome</keyword>
<gene>
    <name evidence="9" type="ORF">SAMN05216200_10925</name>
</gene>
<name>A0A1M7TRJ5_9RHOB</name>
<comment type="function">
    <text evidence="1">May be required for disulfide bond formation in some proteins.</text>
</comment>
<dbReference type="GO" id="GO:0016491">
    <property type="term" value="F:oxidoreductase activity"/>
    <property type="evidence" value="ECO:0007669"/>
    <property type="project" value="UniProtKB-KW"/>
</dbReference>
<feature type="chain" id="PRO_5009929500" evidence="7">
    <location>
        <begin position="34"/>
        <end position="211"/>
    </location>
</feature>
<protein>
    <submittedName>
        <fullName evidence="9">Thioredoxin</fullName>
    </submittedName>
</protein>
<evidence type="ECO:0000256" key="6">
    <source>
        <dbReference type="ARBA" id="ARBA00023284"/>
    </source>
</evidence>
<keyword evidence="6" id="KW-0676">Redox-active center</keyword>
<dbReference type="InterPro" id="IPR036249">
    <property type="entry name" value="Thioredoxin-like_sf"/>
</dbReference>
<evidence type="ECO:0000313" key="9">
    <source>
        <dbReference type="EMBL" id="SHN73352.1"/>
    </source>
</evidence>
<reference evidence="9 10" key="1">
    <citation type="submission" date="2016-12" db="EMBL/GenBank/DDBJ databases">
        <authorList>
            <person name="Song W.-J."/>
            <person name="Kurnit D.M."/>
        </authorList>
    </citation>
    <scope>NUCLEOTIDE SEQUENCE [LARGE SCALE GENOMIC DNA]</scope>
    <source>
        <strain evidence="9 10">CGMCC 1.10808</strain>
    </source>
</reference>
<dbReference type="InterPro" id="IPR006311">
    <property type="entry name" value="TAT_signal"/>
</dbReference>
<evidence type="ECO:0000256" key="1">
    <source>
        <dbReference type="ARBA" id="ARBA00003565"/>
    </source>
</evidence>
<evidence type="ECO:0000256" key="2">
    <source>
        <dbReference type="ARBA" id="ARBA00005791"/>
    </source>
</evidence>